<dbReference type="eggNOG" id="arCOG00014">
    <property type="taxonomic scope" value="Archaea"/>
</dbReference>
<dbReference type="InterPro" id="IPR011611">
    <property type="entry name" value="PfkB_dom"/>
</dbReference>
<dbReference type="OrthoDB" id="26949at2157"/>
<evidence type="ECO:0000259" key="4">
    <source>
        <dbReference type="Pfam" id="PF00294"/>
    </source>
</evidence>
<keyword evidence="6" id="KW-1185">Reference proteome</keyword>
<evidence type="ECO:0000256" key="3">
    <source>
        <dbReference type="ARBA" id="ARBA00022777"/>
    </source>
</evidence>
<dbReference type="SUPFAM" id="SSF53613">
    <property type="entry name" value="Ribokinase-like"/>
    <property type="match status" value="1"/>
</dbReference>
<evidence type="ECO:0000313" key="6">
    <source>
        <dbReference type="Proteomes" id="UP000010469"/>
    </source>
</evidence>
<sequence>MENKKQLHVSIGNINIDFISFINKKIKIDSSIESKDVWIGLGGAATNYAIAVSRLNHASKLIARTGKEIIKLGFLDKLKEEGVDISDIKITKEKPGVVMIIVNRRNSTRTMISSINANKRLDLKDIKIVGDHIHFSSINPRLLKYCNDIRKINGKDVTISYDPGGEACYNKEIINNLHLIDWLLINEKEFSCLNLKNKLNELFDNRLKFVVIKKGSLGAEILEKNKKISAKINLNIKQLDPTGAGDAFDASYNVFFKETNDEELALKFAIASGSSKVEKIGSSNMPYLYEINPKIKFVETFHH</sequence>
<dbReference type="RefSeq" id="WP_015232524.1">
    <property type="nucleotide sequence ID" value="NC_019791.1"/>
</dbReference>
<dbReference type="HOGENOM" id="CLU_027634_2_2_2"/>
<evidence type="ECO:0000256" key="2">
    <source>
        <dbReference type="ARBA" id="ARBA00022679"/>
    </source>
</evidence>
<dbReference type="Pfam" id="PF00294">
    <property type="entry name" value="PfkB"/>
    <property type="match status" value="1"/>
</dbReference>
<reference evidence="6" key="1">
    <citation type="submission" date="2012-03" db="EMBL/GenBank/DDBJ databases">
        <title>Complete genome of Caldisphaera lagunensis DSM 15908.</title>
        <authorList>
            <person name="Lucas S."/>
            <person name="Copeland A."/>
            <person name="Lapidus A."/>
            <person name="Glavina del Rio T."/>
            <person name="Dalin E."/>
            <person name="Tice H."/>
            <person name="Bruce D."/>
            <person name="Goodwin L."/>
            <person name="Pitluck S."/>
            <person name="Peters L."/>
            <person name="Mikhailova N."/>
            <person name="Teshima H."/>
            <person name="Kyrpides N."/>
            <person name="Mavromatis K."/>
            <person name="Ivanova N."/>
            <person name="Brettin T."/>
            <person name="Detter J.C."/>
            <person name="Han C."/>
            <person name="Larimer F."/>
            <person name="Land M."/>
            <person name="Hauser L."/>
            <person name="Markowitz V."/>
            <person name="Cheng J.-F."/>
            <person name="Hugenholtz P."/>
            <person name="Woyke T."/>
            <person name="Wu D."/>
            <person name="Spring S."/>
            <person name="Schroeder M."/>
            <person name="Brambilla E."/>
            <person name="Klenk H.-P."/>
            <person name="Eisen J.A."/>
        </authorList>
    </citation>
    <scope>NUCLEOTIDE SEQUENCE [LARGE SCALE GENOMIC DNA]</scope>
    <source>
        <strain evidence="6">DSM 15908 / JCM 11604 / IC-154</strain>
    </source>
</reference>
<protein>
    <submittedName>
        <fullName evidence="5">Sugar kinase, ribokinase</fullName>
    </submittedName>
</protein>
<dbReference type="FunCoup" id="L0ABY6">
    <property type="interactions" value="13"/>
</dbReference>
<evidence type="ECO:0000313" key="5">
    <source>
        <dbReference type="EMBL" id="AFZ70627.1"/>
    </source>
</evidence>
<proteinExistence type="inferred from homology"/>
<dbReference type="InParanoid" id="L0ABY6"/>
<evidence type="ECO:0000256" key="1">
    <source>
        <dbReference type="ARBA" id="ARBA00010688"/>
    </source>
</evidence>
<dbReference type="KEGG" id="clg:Calag_0887"/>
<dbReference type="EMBL" id="CP003378">
    <property type="protein sequence ID" value="AFZ70627.1"/>
    <property type="molecule type" value="Genomic_DNA"/>
</dbReference>
<dbReference type="InterPro" id="IPR002139">
    <property type="entry name" value="Ribo/fructo_kinase"/>
</dbReference>
<dbReference type="PANTHER" id="PTHR10584:SF166">
    <property type="entry name" value="RIBOKINASE"/>
    <property type="match status" value="1"/>
</dbReference>
<dbReference type="GeneID" id="14212147"/>
<keyword evidence="3 5" id="KW-0418">Kinase</keyword>
<dbReference type="GO" id="GO:0006796">
    <property type="term" value="P:phosphate-containing compound metabolic process"/>
    <property type="evidence" value="ECO:0007669"/>
    <property type="project" value="UniProtKB-ARBA"/>
</dbReference>
<feature type="domain" description="Carbohydrate kinase PfkB" evidence="4">
    <location>
        <begin position="7"/>
        <end position="284"/>
    </location>
</feature>
<dbReference type="Gene3D" id="3.40.1190.20">
    <property type="match status" value="1"/>
</dbReference>
<dbReference type="AlphaFoldDB" id="L0ABY6"/>
<dbReference type="Proteomes" id="UP000010469">
    <property type="component" value="Chromosome"/>
</dbReference>
<dbReference type="PANTHER" id="PTHR10584">
    <property type="entry name" value="SUGAR KINASE"/>
    <property type="match status" value="1"/>
</dbReference>
<comment type="similarity">
    <text evidence="1">Belongs to the carbohydrate kinase PfkB family.</text>
</comment>
<dbReference type="PRINTS" id="PR00990">
    <property type="entry name" value="RIBOKINASE"/>
</dbReference>
<keyword evidence="2" id="KW-0808">Transferase</keyword>
<dbReference type="STRING" id="1056495.Calag_0887"/>
<organism evidence="5 6">
    <name type="scientific">Caldisphaera lagunensis (strain DSM 15908 / JCM 11604 / ANMR 0165 / IC-154)</name>
    <dbReference type="NCBI Taxonomy" id="1056495"/>
    <lineage>
        <taxon>Archaea</taxon>
        <taxon>Thermoproteota</taxon>
        <taxon>Thermoprotei</taxon>
        <taxon>Acidilobales</taxon>
        <taxon>Caldisphaeraceae</taxon>
        <taxon>Caldisphaera</taxon>
    </lineage>
</organism>
<name>L0ABY6_CALLD</name>
<dbReference type="InterPro" id="IPR029056">
    <property type="entry name" value="Ribokinase-like"/>
</dbReference>
<dbReference type="GO" id="GO:0016301">
    <property type="term" value="F:kinase activity"/>
    <property type="evidence" value="ECO:0007669"/>
    <property type="project" value="UniProtKB-KW"/>
</dbReference>
<accession>L0ABY6</accession>
<gene>
    <name evidence="5" type="ordered locus">Calag_0887</name>
</gene>